<accession>A0ABU6SBL9</accession>
<keyword evidence="2" id="KW-1185">Reference proteome</keyword>
<proteinExistence type="predicted"/>
<comment type="caution">
    <text evidence="1">The sequence shown here is derived from an EMBL/GenBank/DDBJ whole genome shotgun (WGS) entry which is preliminary data.</text>
</comment>
<reference evidence="1 2" key="1">
    <citation type="journal article" date="2023" name="Plants (Basel)">
        <title>Bridging the Gap: Combining Genomics and Transcriptomics Approaches to Understand Stylosanthes scabra, an Orphan Legume from the Brazilian Caatinga.</title>
        <authorList>
            <person name="Ferreira-Neto J.R.C."/>
            <person name="da Silva M.D."/>
            <person name="Binneck E."/>
            <person name="de Melo N.F."/>
            <person name="da Silva R.H."/>
            <person name="de Melo A.L.T.M."/>
            <person name="Pandolfi V."/>
            <person name="Bustamante F.O."/>
            <person name="Brasileiro-Vidal A.C."/>
            <person name="Benko-Iseppon A.M."/>
        </authorList>
    </citation>
    <scope>NUCLEOTIDE SEQUENCE [LARGE SCALE GENOMIC DNA]</scope>
    <source>
        <tissue evidence="1">Leaves</tissue>
    </source>
</reference>
<evidence type="ECO:0000313" key="1">
    <source>
        <dbReference type="EMBL" id="MED6133635.1"/>
    </source>
</evidence>
<dbReference type="EMBL" id="JASCZI010060539">
    <property type="protein sequence ID" value="MED6133635.1"/>
    <property type="molecule type" value="Genomic_DNA"/>
</dbReference>
<evidence type="ECO:0000313" key="2">
    <source>
        <dbReference type="Proteomes" id="UP001341840"/>
    </source>
</evidence>
<name>A0ABU6SBL9_9FABA</name>
<dbReference type="Proteomes" id="UP001341840">
    <property type="component" value="Unassembled WGS sequence"/>
</dbReference>
<organism evidence="1 2">
    <name type="scientific">Stylosanthes scabra</name>
    <dbReference type="NCBI Taxonomy" id="79078"/>
    <lineage>
        <taxon>Eukaryota</taxon>
        <taxon>Viridiplantae</taxon>
        <taxon>Streptophyta</taxon>
        <taxon>Embryophyta</taxon>
        <taxon>Tracheophyta</taxon>
        <taxon>Spermatophyta</taxon>
        <taxon>Magnoliopsida</taxon>
        <taxon>eudicotyledons</taxon>
        <taxon>Gunneridae</taxon>
        <taxon>Pentapetalae</taxon>
        <taxon>rosids</taxon>
        <taxon>fabids</taxon>
        <taxon>Fabales</taxon>
        <taxon>Fabaceae</taxon>
        <taxon>Papilionoideae</taxon>
        <taxon>50 kb inversion clade</taxon>
        <taxon>dalbergioids sensu lato</taxon>
        <taxon>Dalbergieae</taxon>
        <taxon>Pterocarpus clade</taxon>
        <taxon>Stylosanthes</taxon>
    </lineage>
</organism>
<sequence>MRVRVVGYFLKLCNIKQVGYPQPTNVWAPPHAATPSTWPEFGLPLNYTPLESRCLGVMEVSVGEIIQYIAIHLLILNKFLNDDILPLRKERAVDISFLAHSGCSVDSADGFD</sequence>
<protein>
    <submittedName>
        <fullName evidence="1">Uncharacterized protein</fullName>
    </submittedName>
</protein>
<gene>
    <name evidence="1" type="ORF">PIB30_030030</name>
</gene>